<keyword evidence="3" id="KW-1185">Reference proteome</keyword>
<feature type="region of interest" description="Disordered" evidence="1">
    <location>
        <begin position="24"/>
        <end position="56"/>
    </location>
</feature>
<feature type="region of interest" description="Disordered" evidence="1">
    <location>
        <begin position="213"/>
        <end position="241"/>
    </location>
</feature>
<protein>
    <submittedName>
        <fullName evidence="2">Uncharacterized protein</fullName>
    </submittedName>
</protein>
<sequence length="479" mass="53914">MSTTTSETSIFAPLDAAQLIRQGLAGQPDASGKRRVHKRRLNRSSDEEHRRLPLDVSLQSQPEDDIFASIPDQLISHASIEYVGFSKAKADEIWNSWNNWPSFGPRRETDPDDGGLQVTFLDFISGHIASSFDTSEDDDGQWTNCMNRNGLAIELQHAILDPHFKYLRLSKSCAEWSRDTVHMRYAGLQEIQRASRDRAMALQRAGYRLAAHSDNGSSASVLEPPSASTSSRPGQRSISGMQRDMAPGISAESSNSASAIAARNAPGHVVLFKAIDQGRISGLLDDHGRLKQIETLRSPAPTDFSGTRSHFYFTPDFKVAQYYAAYAKRRANVESVVMVCITIPNHVIEGMEEGEIQRLYWPSPEWKQFVWYNRTAKALPRSLREYRTATLIIGTIARKPNSAYHQLRSWEDMSESWVLKVDGQDGMKTAIQYVFSGEEDGQDLLTQHVSENIKVYPFPASELDEWMEQHQPSWESFSL</sequence>
<evidence type="ECO:0000313" key="2">
    <source>
        <dbReference type="EMBL" id="KAJ4328177.1"/>
    </source>
</evidence>
<name>A0A9W8WLA9_9HYPO</name>
<evidence type="ECO:0000256" key="1">
    <source>
        <dbReference type="SAM" id="MobiDB-lite"/>
    </source>
</evidence>
<proteinExistence type="predicted"/>
<evidence type="ECO:0000313" key="3">
    <source>
        <dbReference type="Proteomes" id="UP001140502"/>
    </source>
</evidence>
<dbReference type="EMBL" id="JAPEUR010000014">
    <property type="protein sequence ID" value="KAJ4328177.1"/>
    <property type="molecule type" value="Genomic_DNA"/>
</dbReference>
<feature type="compositionally biased region" description="Polar residues" evidence="1">
    <location>
        <begin position="214"/>
        <end position="240"/>
    </location>
</feature>
<accession>A0A9W8WLA9</accession>
<dbReference type="AlphaFoldDB" id="A0A9W8WLA9"/>
<reference evidence="2" key="1">
    <citation type="submission" date="2022-10" db="EMBL/GenBank/DDBJ databases">
        <title>Tapping the CABI collections for fungal endophytes: first genome assemblies for Collariella, Neodidymelliopsis, Ascochyta clinopodiicola, Didymella pomorum, Didymosphaeria variabile, Neocosmospora piperis and Neocucurbitaria cava.</title>
        <authorList>
            <person name="Hill R."/>
        </authorList>
    </citation>
    <scope>NUCLEOTIDE SEQUENCE</scope>
    <source>
        <strain evidence="2">IMI 366586</strain>
    </source>
</reference>
<dbReference type="OrthoDB" id="5429780at2759"/>
<organism evidence="2 3">
    <name type="scientific">Fusarium piperis</name>
    <dbReference type="NCBI Taxonomy" id="1435070"/>
    <lineage>
        <taxon>Eukaryota</taxon>
        <taxon>Fungi</taxon>
        <taxon>Dikarya</taxon>
        <taxon>Ascomycota</taxon>
        <taxon>Pezizomycotina</taxon>
        <taxon>Sordariomycetes</taxon>
        <taxon>Hypocreomycetidae</taxon>
        <taxon>Hypocreales</taxon>
        <taxon>Nectriaceae</taxon>
        <taxon>Fusarium</taxon>
        <taxon>Fusarium solani species complex</taxon>
    </lineage>
</organism>
<gene>
    <name evidence="2" type="ORF">N0V84_001379</name>
</gene>
<feature type="compositionally biased region" description="Basic residues" evidence="1">
    <location>
        <begin position="33"/>
        <end position="42"/>
    </location>
</feature>
<dbReference type="Proteomes" id="UP001140502">
    <property type="component" value="Unassembled WGS sequence"/>
</dbReference>
<feature type="compositionally biased region" description="Basic and acidic residues" evidence="1">
    <location>
        <begin position="43"/>
        <end position="53"/>
    </location>
</feature>
<comment type="caution">
    <text evidence="2">The sequence shown here is derived from an EMBL/GenBank/DDBJ whole genome shotgun (WGS) entry which is preliminary data.</text>
</comment>